<keyword evidence="2" id="KW-0326">Glycosidase</keyword>
<evidence type="ECO:0000256" key="2">
    <source>
        <dbReference type="ARBA" id="ARBA00023295"/>
    </source>
</evidence>
<feature type="domain" description="Glycoside hydrolase family 42 N-terminal" evidence="3">
    <location>
        <begin position="107"/>
        <end position="319"/>
    </location>
</feature>
<protein>
    <submittedName>
        <fullName evidence="4">Beta-galactosidase</fullName>
    </submittedName>
</protein>
<dbReference type="GO" id="GO:0004565">
    <property type="term" value="F:beta-galactosidase activity"/>
    <property type="evidence" value="ECO:0007669"/>
    <property type="project" value="InterPro"/>
</dbReference>
<evidence type="ECO:0000256" key="1">
    <source>
        <dbReference type="ARBA" id="ARBA00022801"/>
    </source>
</evidence>
<sequence length="662" mass="75814">MTNNLLDVLNQRAVFIGVVCSFFFQTIITKAQTHAEVKLTEGGPSLIIDGKTYPPFAYMSYLGEEKYYKEVADAGIHIYNIPAYLADRGINSISGIGAFRKPIWVGENEYDFSSVIDDFDKVIAADPHAKVIVRLYLDPPLWWERLHPEASAHLPDGSTFRQCYSSEIWKAKTGKVLEDFIEWLQKSSYNTNLAGIHVASGLTEEWFYHPKQYQDQNPVRLHAFRQWLKDKYRNNGALRKAWNMPSVTFENAQLSNVDEPVIRKEWRNPDQDQNYIDTYRFHAEVLVDNIAYFCKIVKEKSNGNLLTGAFSGYHYYVGDARRGHGALAKLLDCPDLDYLSSPNVYHRVIGEDWPAMAAINSVHLHGKLWLTENDTRTSITTLLKDRSNGIAPPGQYESGVWLGPEDMDTSVSFLWKNTARMLAYGYGGWWFDMWGGWFSHPELLNVLEKTQQLYTNFSLSPGIRMKPQIGIVVDEEISFWDPTYGHLTENILSNRYPLAKTGTSYDLFLRTDLESMPTSQYKVVWLMGLLELSAKEKSSIKKWNKQGVTVLWTNGKGTEIFSPNADDFFMEGKLKWSAPELAGIWDKAGVHRYIDTDDVFYIGRNWMGIHTIEGGERTINFPFNAQVIDPLENKILYDSTRQFNLTLKPKSTVLLRVNPLED</sequence>
<dbReference type="Gene3D" id="3.20.20.80">
    <property type="entry name" value="Glycosidases"/>
    <property type="match status" value="1"/>
</dbReference>
<organism evidence="4 5">
    <name type="scientific">Kriegella aquimaris</name>
    <dbReference type="NCBI Taxonomy" id="192904"/>
    <lineage>
        <taxon>Bacteria</taxon>
        <taxon>Pseudomonadati</taxon>
        <taxon>Bacteroidota</taxon>
        <taxon>Flavobacteriia</taxon>
        <taxon>Flavobacteriales</taxon>
        <taxon>Flavobacteriaceae</taxon>
        <taxon>Kriegella</taxon>
    </lineage>
</organism>
<dbReference type="Pfam" id="PF02449">
    <property type="entry name" value="Glyco_hydro_42"/>
    <property type="match status" value="1"/>
</dbReference>
<accession>A0A1G9V2W0</accession>
<dbReference type="GO" id="GO:0009341">
    <property type="term" value="C:beta-galactosidase complex"/>
    <property type="evidence" value="ECO:0007669"/>
    <property type="project" value="InterPro"/>
</dbReference>
<dbReference type="InterPro" id="IPR013529">
    <property type="entry name" value="Glyco_hydro_42_N"/>
</dbReference>
<proteinExistence type="predicted"/>
<evidence type="ECO:0000313" key="5">
    <source>
        <dbReference type="Proteomes" id="UP000199440"/>
    </source>
</evidence>
<dbReference type="GO" id="GO:0005975">
    <property type="term" value="P:carbohydrate metabolic process"/>
    <property type="evidence" value="ECO:0007669"/>
    <property type="project" value="InterPro"/>
</dbReference>
<gene>
    <name evidence="4" type="ORF">SAMN04488514_11290</name>
</gene>
<dbReference type="Proteomes" id="UP000199440">
    <property type="component" value="Unassembled WGS sequence"/>
</dbReference>
<dbReference type="STRING" id="192904.SAMN04488514_11290"/>
<evidence type="ECO:0000259" key="3">
    <source>
        <dbReference type="Pfam" id="PF02449"/>
    </source>
</evidence>
<keyword evidence="5" id="KW-1185">Reference proteome</keyword>
<dbReference type="SUPFAM" id="SSF51445">
    <property type="entry name" value="(Trans)glycosidases"/>
    <property type="match status" value="1"/>
</dbReference>
<dbReference type="EMBL" id="FNGV01000012">
    <property type="protein sequence ID" value="SDM66478.1"/>
    <property type="molecule type" value="Genomic_DNA"/>
</dbReference>
<keyword evidence="1" id="KW-0378">Hydrolase</keyword>
<name>A0A1G9V2W0_9FLAO</name>
<evidence type="ECO:0000313" key="4">
    <source>
        <dbReference type="EMBL" id="SDM66478.1"/>
    </source>
</evidence>
<dbReference type="RefSeq" id="WP_176801449.1">
    <property type="nucleotide sequence ID" value="NZ_FNGV01000012.1"/>
</dbReference>
<dbReference type="AlphaFoldDB" id="A0A1G9V2W0"/>
<reference evidence="4 5" key="1">
    <citation type="submission" date="2016-10" db="EMBL/GenBank/DDBJ databases">
        <authorList>
            <person name="de Groot N.N."/>
        </authorList>
    </citation>
    <scope>NUCLEOTIDE SEQUENCE [LARGE SCALE GENOMIC DNA]</scope>
    <source>
        <strain evidence="4 5">DSM 19886</strain>
    </source>
</reference>
<dbReference type="InterPro" id="IPR017853">
    <property type="entry name" value="GH"/>
</dbReference>